<name>C5LHD9_PERM5</name>
<dbReference type="EMBL" id="GG682011">
    <property type="protein sequence ID" value="EER03948.1"/>
    <property type="molecule type" value="Genomic_DNA"/>
</dbReference>
<keyword evidence="2" id="KW-1185">Reference proteome</keyword>
<dbReference type="OrthoDB" id="360976at2759"/>
<dbReference type="AlphaFoldDB" id="C5LHD9"/>
<evidence type="ECO:0000313" key="2">
    <source>
        <dbReference type="Proteomes" id="UP000007800"/>
    </source>
</evidence>
<sequence length="382" mass="43933">MCCQHPIECVEFEPTTACHVCTACGEVISDVSTCEGFVAGRDNGHDEFQKEGAEFINLSSSPGNEPTRGSKVVRGLKTVFASCEPFGSAPHGPGEAFIDRHERDLQQAATQHGIDVEMGEQWQRLLDVTKFFADRRYSYNEKRNRYYFGSPQNIKISLHGICSFVARELGCESPNHRERYIDGVNMSSRKLAMAVRRIGWDIRKYAKESGDLAVGPTFAERKQAADTAPMVKRVAEALDRFRSMPGDQTHVAWGYRFLNRGVCFTSGYFLAYAFCNPDVDNVYDVFPLKRSRYAFINAYKVKPEDQYTFECRWKDLARYYQMQPGYLFNKLEKLQNIHDDATYQYYDVMQWSTGEAYRRATMKAIHKELVHELPCEKYRPIM</sequence>
<evidence type="ECO:0000313" key="1">
    <source>
        <dbReference type="EMBL" id="EER03948.1"/>
    </source>
</evidence>
<dbReference type="Proteomes" id="UP000007800">
    <property type="component" value="Unassembled WGS sequence"/>
</dbReference>
<dbReference type="RefSeq" id="XP_002772132.1">
    <property type="nucleotide sequence ID" value="XM_002772086.1"/>
</dbReference>
<proteinExistence type="predicted"/>
<organism evidence="2">
    <name type="scientific">Perkinsus marinus (strain ATCC 50983 / TXsc)</name>
    <dbReference type="NCBI Taxonomy" id="423536"/>
    <lineage>
        <taxon>Eukaryota</taxon>
        <taxon>Sar</taxon>
        <taxon>Alveolata</taxon>
        <taxon>Perkinsozoa</taxon>
        <taxon>Perkinsea</taxon>
        <taxon>Perkinsida</taxon>
        <taxon>Perkinsidae</taxon>
        <taxon>Perkinsus</taxon>
    </lineage>
</organism>
<dbReference type="GeneID" id="9044697"/>
<accession>C5LHD9</accession>
<dbReference type="InParanoid" id="C5LHD9"/>
<gene>
    <name evidence="1" type="ORF">Pmar_PMAR017363</name>
</gene>
<dbReference type="InterPro" id="IPR011008">
    <property type="entry name" value="Dimeric_a/b-barrel"/>
</dbReference>
<reference evidence="1 2" key="1">
    <citation type="submission" date="2008-07" db="EMBL/GenBank/DDBJ databases">
        <authorList>
            <person name="El-Sayed N."/>
            <person name="Caler E."/>
            <person name="Inman J."/>
            <person name="Amedeo P."/>
            <person name="Hass B."/>
            <person name="Wortman J."/>
        </authorList>
    </citation>
    <scope>NUCLEOTIDE SEQUENCE [LARGE SCALE GENOMIC DNA]</scope>
    <source>
        <strain evidence="2">ATCC 50983 / TXsc</strain>
    </source>
</reference>
<dbReference type="Gene3D" id="3.30.70.100">
    <property type="match status" value="1"/>
</dbReference>
<protein>
    <submittedName>
        <fullName evidence="1">Uncharacterized protein</fullName>
    </submittedName>
</protein>
<dbReference type="SUPFAM" id="SSF54909">
    <property type="entry name" value="Dimeric alpha+beta barrel"/>
    <property type="match status" value="1"/>
</dbReference>